<dbReference type="PANTHER" id="PTHR13035:SF0">
    <property type="entry name" value="PROTEIN N-TERMINAL GLUTAMINE AMIDOHYDROLASE"/>
    <property type="match status" value="1"/>
</dbReference>
<comment type="similarity">
    <text evidence="2 8">Belongs to the NTAQ1 family.</text>
</comment>
<dbReference type="InterPro" id="IPR039733">
    <property type="entry name" value="NTAQ1"/>
</dbReference>
<dbReference type="EMBL" id="GEDC01004352">
    <property type="protein sequence ID" value="JAS32946.1"/>
    <property type="molecule type" value="Transcribed_RNA"/>
</dbReference>
<reference evidence="10" key="1">
    <citation type="submission" date="2015-12" db="EMBL/GenBank/DDBJ databases">
        <title>De novo transcriptome assembly of four potential Pierce s Disease insect vectors from Arizona vineyards.</title>
        <authorList>
            <person name="Tassone E.E."/>
        </authorList>
    </citation>
    <scope>NUCLEOTIDE SEQUENCE</scope>
</reference>
<dbReference type="InterPro" id="IPR037132">
    <property type="entry name" value="N_Gln_amidohydro_ab_roll_sf"/>
</dbReference>
<comment type="catalytic activity">
    <reaction evidence="7 8">
        <text>N-terminal L-glutaminyl-[protein] + H2O = N-terminal L-glutamyl-[protein] + NH4(+)</text>
        <dbReference type="Rhea" id="RHEA:50680"/>
        <dbReference type="Rhea" id="RHEA-COMP:12668"/>
        <dbReference type="Rhea" id="RHEA-COMP:12777"/>
        <dbReference type="ChEBI" id="CHEBI:15377"/>
        <dbReference type="ChEBI" id="CHEBI:28938"/>
        <dbReference type="ChEBI" id="CHEBI:64721"/>
        <dbReference type="ChEBI" id="CHEBI:64722"/>
        <dbReference type="EC" id="3.5.1.122"/>
    </reaction>
</comment>
<dbReference type="GO" id="GO:0070773">
    <property type="term" value="F:protein-N-terminal glutamine amidohydrolase activity"/>
    <property type="evidence" value="ECO:0007669"/>
    <property type="project" value="UniProtKB-UniRule"/>
</dbReference>
<dbReference type="GO" id="GO:0005829">
    <property type="term" value="C:cytosol"/>
    <property type="evidence" value="ECO:0007669"/>
    <property type="project" value="TreeGrafter"/>
</dbReference>
<protein>
    <recommendedName>
        <fullName evidence="5 8">Protein N-terminal glutamine amidohydrolase</fullName>
        <ecNumber evidence="4 8">3.5.1.122</ecNumber>
    </recommendedName>
    <alternativeName>
        <fullName evidence="8">Protein NH2-terminal glutamine deamidase</fullName>
    </alternativeName>
</protein>
<evidence type="ECO:0000256" key="1">
    <source>
        <dbReference type="ARBA" id="ARBA00003923"/>
    </source>
</evidence>
<sequence>MNLKPKQLEFIYKSDCVYTSCYCEENVWKLVEKVQKESVDDLSGYYVVFVSNNIKAVPLWKQAASTKEDGFVLWDYHVFLIYDSGQFSHEIENNSWVFDLDSQLSFPCTFSNYVKETFKSDDNIKPEFHRFFRVVKSSDYLKYFASDRHHMKNQNGLWIKPPPDYEPIFTNESMHNLPEYINMSNVNEELPHFGTIYNLSKFCDRFLKPQANAYQLDDHLLEPNWM</sequence>
<dbReference type="EC" id="3.5.1.122" evidence="4 8"/>
<dbReference type="InterPro" id="IPR023128">
    <property type="entry name" value="Prot_N_Gln_amidohydro_ab_roll"/>
</dbReference>
<dbReference type="Pfam" id="PF09764">
    <property type="entry name" value="Nt_Gln_amidase"/>
    <property type="match status" value="1"/>
</dbReference>
<evidence type="ECO:0000256" key="5">
    <source>
        <dbReference type="ARBA" id="ARBA00021247"/>
    </source>
</evidence>
<evidence type="ECO:0000259" key="9">
    <source>
        <dbReference type="Pfam" id="PF09764"/>
    </source>
</evidence>
<dbReference type="Gene3D" id="3.10.620.10">
    <property type="entry name" value="Protein N-terminal glutamine amidohydrolase, alpha beta roll"/>
    <property type="match status" value="1"/>
</dbReference>
<organism evidence="10">
    <name type="scientific">Clastoptera arizonana</name>
    <name type="common">Arizona spittle bug</name>
    <dbReference type="NCBI Taxonomy" id="38151"/>
    <lineage>
        <taxon>Eukaryota</taxon>
        <taxon>Metazoa</taxon>
        <taxon>Ecdysozoa</taxon>
        <taxon>Arthropoda</taxon>
        <taxon>Hexapoda</taxon>
        <taxon>Insecta</taxon>
        <taxon>Pterygota</taxon>
        <taxon>Neoptera</taxon>
        <taxon>Paraneoptera</taxon>
        <taxon>Hemiptera</taxon>
        <taxon>Auchenorrhyncha</taxon>
        <taxon>Cercopoidea</taxon>
        <taxon>Clastopteridae</taxon>
        <taxon>Clastoptera</taxon>
    </lineage>
</organism>
<accession>A0A1B6E4T0</accession>
<dbReference type="GO" id="GO:0005634">
    <property type="term" value="C:nucleus"/>
    <property type="evidence" value="ECO:0007669"/>
    <property type="project" value="TreeGrafter"/>
</dbReference>
<dbReference type="AlphaFoldDB" id="A0A1B6E4T0"/>
<feature type="domain" description="Protein N-terminal glutamine amidohydrolase alpha beta roll" evidence="9">
    <location>
        <begin position="18"/>
        <end position="206"/>
    </location>
</feature>
<gene>
    <name evidence="10" type="ORF">g.7099</name>
</gene>
<evidence type="ECO:0000256" key="8">
    <source>
        <dbReference type="RuleBase" id="RU367082"/>
    </source>
</evidence>
<comment type="function">
    <text evidence="1 8">Mediates the side-chain deamidation of N-terminal glutamine residues to glutamate, an important step in N-end rule pathway of protein degradation. Conversion of the resulting N-terminal glutamine to glutamate renders the protein susceptible to arginylation, polyubiquitination and degradation as specified by the N-end rule. Does not act on substrates with internal or C-terminal glutamine and does not act on non-glutamine residues in any position.</text>
</comment>
<dbReference type="PANTHER" id="PTHR13035">
    <property type="entry name" value="PROTEIN N-TERMINAL GLUTAMINE AMIDOHYDROLASE"/>
    <property type="match status" value="1"/>
</dbReference>
<proteinExistence type="inferred from homology"/>
<evidence type="ECO:0000256" key="2">
    <source>
        <dbReference type="ARBA" id="ARBA00008985"/>
    </source>
</evidence>
<dbReference type="FunFam" id="3.10.620.10:FF:000001">
    <property type="entry name" value="Blast:Protein N-terminal glutamine amidohydrolase"/>
    <property type="match status" value="1"/>
</dbReference>
<evidence type="ECO:0000256" key="4">
    <source>
        <dbReference type="ARBA" id="ARBA00012718"/>
    </source>
</evidence>
<name>A0A1B6E4T0_9HEMI</name>
<comment type="subunit">
    <text evidence="3 8">Monomer.</text>
</comment>
<dbReference type="GO" id="GO:0008418">
    <property type="term" value="F:protein-N-terminal asparagine amidohydrolase activity"/>
    <property type="evidence" value="ECO:0007669"/>
    <property type="project" value="UniProtKB-UniRule"/>
</dbReference>
<evidence type="ECO:0000313" key="10">
    <source>
        <dbReference type="EMBL" id="JAS32946.1"/>
    </source>
</evidence>
<evidence type="ECO:0000256" key="6">
    <source>
        <dbReference type="ARBA" id="ARBA00022801"/>
    </source>
</evidence>
<keyword evidence="6 8" id="KW-0378">Hydrolase</keyword>
<evidence type="ECO:0000256" key="3">
    <source>
        <dbReference type="ARBA" id="ARBA00011245"/>
    </source>
</evidence>
<evidence type="ECO:0000256" key="7">
    <source>
        <dbReference type="ARBA" id="ARBA00048768"/>
    </source>
</evidence>